<dbReference type="AlphaFoldDB" id="A0A0X8XBV5"/>
<dbReference type="KEGG" id="hhk:HH1059_05200"/>
<dbReference type="EMBL" id="AP017372">
    <property type="protein sequence ID" value="BAU57204.1"/>
    <property type="molecule type" value="Genomic_DNA"/>
</dbReference>
<evidence type="ECO:0000313" key="3">
    <source>
        <dbReference type="Proteomes" id="UP000218890"/>
    </source>
</evidence>
<evidence type="ECO:0000256" key="1">
    <source>
        <dbReference type="SAM" id="Phobius"/>
    </source>
</evidence>
<name>A0A0X8XBV5_HALHR</name>
<evidence type="ECO:0000313" key="2">
    <source>
        <dbReference type="EMBL" id="BAU57204.1"/>
    </source>
</evidence>
<sequence length="294" mass="31564">MKAFAAFILRGPFQAATVMIAASLLPFLAVIAMGVLSLVTLRQGLQQGLFAAALAGGMLAALLWAMAGTYEPALRIVIEQWLPVLVLAEVLRRTVSLPLTLFVWAGLGALTVAGFHVVVDDPMAHWLAVTEQFLAATGAEQLPEETEAFLREDLLPIMTGLWVVNLMSVVLIGLLLGRWVQAIMFNPGGLREEFYRLDLGRSAAFVALVVLLAAVFSGPGPIYDLALVLAAAFIVQALAATHALMGKRNWSAAWLVPVYLVIPFLYMPMALLGIGEALFQWRRRLLGDGSGGAA</sequence>
<protein>
    <recommendedName>
        <fullName evidence="4">DUF2232 domain-containing protein</fullName>
    </recommendedName>
</protein>
<reference evidence="2" key="1">
    <citation type="submission" date="2016-02" db="EMBL/GenBank/DDBJ databases">
        <title>Halorhodospira halochloris DSM-1059 complete genome, version 2.</title>
        <authorList>
            <person name="Tsukatani Y."/>
        </authorList>
    </citation>
    <scope>NUCLEOTIDE SEQUENCE</scope>
    <source>
        <strain evidence="2">DSM 1059</strain>
    </source>
</reference>
<evidence type="ECO:0008006" key="4">
    <source>
        <dbReference type="Google" id="ProtNLM"/>
    </source>
</evidence>
<feature type="transmembrane region" description="Helical" evidence="1">
    <location>
        <begin position="198"/>
        <end position="216"/>
    </location>
</feature>
<feature type="transmembrane region" description="Helical" evidence="1">
    <location>
        <begin position="154"/>
        <end position="177"/>
    </location>
</feature>
<organism evidence="2 3">
    <name type="scientific">Halorhodospira halochloris</name>
    <name type="common">Ectothiorhodospira halochloris</name>
    <dbReference type="NCBI Taxonomy" id="1052"/>
    <lineage>
        <taxon>Bacteria</taxon>
        <taxon>Pseudomonadati</taxon>
        <taxon>Pseudomonadota</taxon>
        <taxon>Gammaproteobacteria</taxon>
        <taxon>Chromatiales</taxon>
        <taxon>Ectothiorhodospiraceae</taxon>
        <taxon>Halorhodospira</taxon>
    </lineage>
</organism>
<keyword evidence="1" id="KW-0472">Membrane</keyword>
<keyword evidence="1" id="KW-1133">Transmembrane helix</keyword>
<feature type="transmembrane region" description="Helical" evidence="1">
    <location>
        <begin position="252"/>
        <end position="274"/>
    </location>
</feature>
<feature type="transmembrane region" description="Helical" evidence="1">
    <location>
        <begin position="98"/>
        <end position="119"/>
    </location>
</feature>
<accession>A0A0X8XBV5</accession>
<dbReference type="RefSeq" id="WP_096407941.1">
    <property type="nucleotide sequence ID" value="NZ_AP017372.2"/>
</dbReference>
<proteinExistence type="predicted"/>
<gene>
    <name evidence="2" type="ORF">HH1059_05200</name>
</gene>
<feature type="transmembrane region" description="Helical" evidence="1">
    <location>
        <begin position="222"/>
        <end position="240"/>
    </location>
</feature>
<feature type="transmembrane region" description="Helical" evidence="1">
    <location>
        <begin position="48"/>
        <end position="67"/>
    </location>
</feature>
<dbReference type="OrthoDB" id="5659946at2"/>
<dbReference type="Proteomes" id="UP000218890">
    <property type="component" value="Chromosome"/>
</dbReference>
<keyword evidence="3" id="KW-1185">Reference proteome</keyword>
<keyword evidence="1" id="KW-0812">Transmembrane</keyword>